<evidence type="ECO:0000313" key="2">
    <source>
        <dbReference type="EMBL" id="JAV13191.1"/>
    </source>
</evidence>
<proteinExistence type="predicted"/>
<protein>
    <submittedName>
        <fullName evidence="2">Putative cuticle protein 38</fullName>
    </submittedName>
</protein>
<accession>A0A1L8E398</accession>
<feature type="chain" id="PRO_5012815179" evidence="1">
    <location>
        <begin position="18"/>
        <end position="88"/>
    </location>
</feature>
<evidence type="ECO:0000256" key="1">
    <source>
        <dbReference type="SAM" id="SignalP"/>
    </source>
</evidence>
<keyword evidence="1" id="KW-0732">Signal</keyword>
<dbReference type="EMBL" id="GFDF01000893">
    <property type="protein sequence ID" value="JAV13191.1"/>
    <property type="molecule type" value="Transcribed_RNA"/>
</dbReference>
<reference evidence="2" key="1">
    <citation type="submission" date="2016-12" db="EMBL/GenBank/DDBJ databases">
        <title>An insight into the sialome and mialome of the sand fly, Nyssomyia neivai.</title>
        <authorList>
            <person name="Sebastian V."/>
            <person name="Goulart T.M."/>
            <person name="Oliveira W."/>
            <person name="Calvo E."/>
            <person name="Oliveira L.F."/>
            <person name="Pinto M.C."/>
            <person name="Rosselino A.M."/>
            <person name="Ribeiro J.M."/>
        </authorList>
    </citation>
    <scope>NUCLEOTIDE SEQUENCE</scope>
</reference>
<feature type="signal peptide" evidence="1">
    <location>
        <begin position="1"/>
        <end position="17"/>
    </location>
</feature>
<sequence>MKFIAIFLLITVSCVMAKPKPAIIAYSAPYVAAEPAATVVESTYHGVSAPLVASPVVQTYSAAYSAPYVAASPYAYAAYPYAAGAVYV</sequence>
<organism evidence="2">
    <name type="scientific">Nyssomyia neivai</name>
    <dbReference type="NCBI Taxonomy" id="330878"/>
    <lineage>
        <taxon>Eukaryota</taxon>
        <taxon>Metazoa</taxon>
        <taxon>Ecdysozoa</taxon>
        <taxon>Arthropoda</taxon>
        <taxon>Hexapoda</taxon>
        <taxon>Insecta</taxon>
        <taxon>Pterygota</taxon>
        <taxon>Neoptera</taxon>
        <taxon>Endopterygota</taxon>
        <taxon>Diptera</taxon>
        <taxon>Nematocera</taxon>
        <taxon>Psychodoidea</taxon>
        <taxon>Psychodidae</taxon>
        <taxon>Nyssomyia</taxon>
    </lineage>
</organism>
<name>A0A1L8E398_9DIPT</name>
<dbReference type="AlphaFoldDB" id="A0A1L8E398"/>